<dbReference type="Pfam" id="PF05090">
    <property type="entry name" value="HTTM"/>
    <property type="match status" value="1"/>
</dbReference>
<keyword evidence="3 5" id="KW-1133">Transmembrane helix</keyword>
<dbReference type="SMART" id="SM00752">
    <property type="entry name" value="HTTM"/>
    <property type="match status" value="1"/>
</dbReference>
<dbReference type="GO" id="GO:0012505">
    <property type="term" value="C:endomembrane system"/>
    <property type="evidence" value="ECO:0007669"/>
    <property type="project" value="UniProtKB-SubCell"/>
</dbReference>
<evidence type="ECO:0000256" key="2">
    <source>
        <dbReference type="ARBA" id="ARBA00022692"/>
    </source>
</evidence>
<proteinExistence type="predicted"/>
<reference evidence="8" key="1">
    <citation type="journal article" date="2024" name="Int. J. Syst. Evol. Microbiol.">
        <title>Methylomarinovum tepidoasis sp. nov., a moderately thermophilic methanotroph of the family Methylothermaceae isolated from a deep-sea hydrothermal field.</title>
        <authorList>
            <person name="Hirayama H."/>
            <person name="Takaki Y."/>
            <person name="Abe M."/>
            <person name="Miyazaki M."/>
            <person name="Uematsu K."/>
            <person name="Matsui Y."/>
            <person name="Takai K."/>
        </authorList>
    </citation>
    <scope>NUCLEOTIDE SEQUENCE [LARGE SCALE GENOMIC DNA]</scope>
    <source>
        <strain evidence="8">IN45</strain>
    </source>
</reference>
<evidence type="ECO:0000256" key="5">
    <source>
        <dbReference type="SAM" id="Phobius"/>
    </source>
</evidence>
<feature type="transmembrane region" description="Helical" evidence="5">
    <location>
        <begin position="103"/>
        <end position="120"/>
    </location>
</feature>
<dbReference type="GO" id="GO:0015035">
    <property type="term" value="F:protein-disulfide reductase activity"/>
    <property type="evidence" value="ECO:0007669"/>
    <property type="project" value="InterPro"/>
</dbReference>
<dbReference type="KEGG" id="meiy:MIN45_P1090"/>
<dbReference type="AlphaFoldDB" id="A0AAU9CA06"/>
<evidence type="ECO:0000256" key="1">
    <source>
        <dbReference type="ARBA" id="ARBA00004127"/>
    </source>
</evidence>
<feature type="transmembrane region" description="Helical" evidence="5">
    <location>
        <begin position="12"/>
        <end position="29"/>
    </location>
</feature>
<dbReference type="InterPro" id="IPR052964">
    <property type="entry name" value="Sporulation_signal_mat"/>
</dbReference>
<evidence type="ECO:0000259" key="6">
    <source>
        <dbReference type="SMART" id="SM00752"/>
    </source>
</evidence>
<dbReference type="Pfam" id="PF04134">
    <property type="entry name" value="DCC1-like"/>
    <property type="match status" value="1"/>
</dbReference>
<feature type="transmembrane region" description="Helical" evidence="5">
    <location>
        <begin position="141"/>
        <end position="160"/>
    </location>
</feature>
<dbReference type="InterPro" id="IPR053934">
    <property type="entry name" value="HTTM_dom"/>
</dbReference>
<evidence type="ECO:0000256" key="4">
    <source>
        <dbReference type="ARBA" id="ARBA00023136"/>
    </source>
</evidence>
<evidence type="ECO:0000313" key="7">
    <source>
        <dbReference type="EMBL" id="BCX88721.1"/>
    </source>
</evidence>
<evidence type="ECO:0000256" key="3">
    <source>
        <dbReference type="ARBA" id="ARBA00022989"/>
    </source>
</evidence>
<sequence>MLERQVPATGLGAFRIGYGLVALQEILFLTHFRPLIFDEIPYLDQGPPMIAFFLPLWALAALGLILGWHTRLCAAVNYVFWVLFTAFTPLWRDFDGGFDQMMISSGLLLIFLPSERALSLDRLRLALRYSVPGHRYELPRTVPVWAYYAPLLITLAPLYFDSAIHKLFSEHWRNGLGPWLPSSHPYYISPLDLSWLLNIEWLQKAIGYTVIGFQFVFPFLFWHPRFRVPLLVLGVLFHGGITISFNIYPFGLGMLVHYFLMVPFSWWRRLGEWIRLPKPRLKVYYDGLCPLCLRTVIVVEHFDIRRAVRFLDLQTHAAAEPALAGVNEDQLLTDLYAVDAQGRRYQGVDTYIQILEALGYTRPLGWLLRLPGIYPLARRLYRHIADSRRRCDAACLAPPDLEPGPLAQAWRDFLGSPRKKAARLAKALVFLGLLQLNSTVHYGLLHRLGWEGILGPAAPVSNLLLSFSHAFFGITPHALYLADHFKGYETIFALTWLDAQGKEHWLPFVNREGRIVTPNWGRVHSMWANVAVTPRLSAYRLEKFATKVIAFYGTRLGLDLERTRFRLKAKSIRMPAQWEKGLREWNLRQPWHDAGELVWEHGRGRLELWEPLQVRIAYSPPRNP</sequence>
<feature type="transmembrane region" description="Helical" evidence="5">
    <location>
        <begin position="49"/>
        <end position="68"/>
    </location>
</feature>
<dbReference type="PANTHER" id="PTHR39535">
    <property type="entry name" value="SPORULATION-DELAYING PROTEIN SDPB"/>
    <property type="match status" value="1"/>
</dbReference>
<dbReference type="InterPro" id="IPR007263">
    <property type="entry name" value="DCC1-like"/>
</dbReference>
<keyword evidence="4 5" id="KW-0472">Membrane</keyword>
<organism evidence="7 8">
    <name type="scientific">Methylomarinovum tepidoasis</name>
    <dbReference type="NCBI Taxonomy" id="2840183"/>
    <lineage>
        <taxon>Bacteria</taxon>
        <taxon>Pseudomonadati</taxon>
        <taxon>Pseudomonadota</taxon>
        <taxon>Gammaproteobacteria</taxon>
        <taxon>Methylococcales</taxon>
        <taxon>Methylothermaceae</taxon>
        <taxon>Methylomarinovum</taxon>
    </lineage>
</organism>
<evidence type="ECO:0000313" key="8">
    <source>
        <dbReference type="Proteomes" id="UP001321450"/>
    </source>
</evidence>
<gene>
    <name evidence="7" type="ORF">MIN45_P1090</name>
</gene>
<feature type="transmembrane region" description="Helical" evidence="5">
    <location>
        <begin position="201"/>
        <end position="221"/>
    </location>
</feature>
<feature type="domain" description="HTTM-like" evidence="6">
    <location>
        <begin position="3"/>
        <end position="266"/>
    </location>
</feature>
<dbReference type="PANTHER" id="PTHR39535:SF2">
    <property type="entry name" value="HTTM DOMAIN-CONTAINING PROTEIN"/>
    <property type="match status" value="1"/>
</dbReference>
<keyword evidence="2 5" id="KW-0812">Transmembrane</keyword>
<protein>
    <recommendedName>
        <fullName evidence="6">HTTM-like domain-containing protein</fullName>
    </recommendedName>
</protein>
<name>A0AAU9CA06_9GAMM</name>
<keyword evidence="8" id="KW-1185">Reference proteome</keyword>
<dbReference type="EMBL" id="AP024718">
    <property type="protein sequence ID" value="BCX88721.1"/>
    <property type="molecule type" value="Genomic_DNA"/>
</dbReference>
<feature type="transmembrane region" description="Helical" evidence="5">
    <location>
        <begin position="75"/>
        <end position="91"/>
    </location>
</feature>
<feature type="transmembrane region" description="Helical" evidence="5">
    <location>
        <begin position="228"/>
        <end position="248"/>
    </location>
</feature>
<dbReference type="InterPro" id="IPR011020">
    <property type="entry name" value="HTTM-like"/>
</dbReference>
<accession>A0AAU9CA06</accession>
<dbReference type="Proteomes" id="UP001321450">
    <property type="component" value="Chromosome"/>
</dbReference>
<comment type="subcellular location">
    <subcellularLocation>
        <location evidence="1">Endomembrane system</location>
        <topology evidence="1">Multi-pass membrane protein</topology>
    </subcellularLocation>
</comment>